<accession>A0A6J6QVU1</accession>
<proteinExistence type="predicted"/>
<dbReference type="EMBL" id="CAEZYJ010000031">
    <property type="protein sequence ID" value="CAB4715991.1"/>
    <property type="molecule type" value="Genomic_DNA"/>
</dbReference>
<name>A0A6J6QVU1_9ZZZZ</name>
<dbReference type="AlphaFoldDB" id="A0A6J6QVU1"/>
<protein>
    <submittedName>
        <fullName evidence="1">Unannotated protein</fullName>
    </submittedName>
</protein>
<sequence length="278" mass="31238">MYAWALYERLEIRFPNRKLKLIFHTGGVTKRLPDLEPLFTAEQKGFVQDYLSKEATNEFATVARESASGIKNALVKIGKRALLATGFVATVNNEVEFSKIKPWVVSIRGHYSELKIDPSTIKLMQDRAGNSNSLLQFDFQQKPNLDVLHYRLGDLMELAEKAPNSTKSITAAITKAGLGVARELWVLSDSPQVAIDLLHKENPQLRLKLDDGDLNAWQSLMAMTNASTLVGTSSKLSIWAMIFRAYFSETAPTYIPAQVQHHARANLGEKELLKVRFY</sequence>
<gene>
    <name evidence="1" type="ORF">UFOPK2659_00354</name>
</gene>
<reference evidence="1" key="1">
    <citation type="submission" date="2020-05" db="EMBL/GenBank/DDBJ databases">
        <authorList>
            <person name="Chiriac C."/>
            <person name="Salcher M."/>
            <person name="Ghai R."/>
            <person name="Kavagutti S V."/>
        </authorList>
    </citation>
    <scope>NUCLEOTIDE SEQUENCE</scope>
</reference>
<evidence type="ECO:0000313" key="1">
    <source>
        <dbReference type="EMBL" id="CAB4715991.1"/>
    </source>
</evidence>
<organism evidence="1">
    <name type="scientific">freshwater metagenome</name>
    <dbReference type="NCBI Taxonomy" id="449393"/>
    <lineage>
        <taxon>unclassified sequences</taxon>
        <taxon>metagenomes</taxon>
        <taxon>ecological metagenomes</taxon>
    </lineage>
</organism>